<evidence type="ECO:0000256" key="3">
    <source>
        <dbReference type="ARBA" id="ARBA00022692"/>
    </source>
</evidence>
<dbReference type="InterPro" id="IPR011701">
    <property type="entry name" value="MFS"/>
</dbReference>
<dbReference type="Gene3D" id="1.20.1250.20">
    <property type="entry name" value="MFS general substrate transporter like domains"/>
    <property type="match status" value="2"/>
</dbReference>
<organism evidence="8 9">
    <name type="scientific">Methylocapsa polymorpha</name>
    <dbReference type="NCBI Taxonomy" id="3080828"/>
    <lineage>
        <taxon>Bacteria</taxon>
        <taxon>Pseudomonadati</taxon>
        <taxon>Pseudomonadota</taxon>
        <taxon>Alphaproteobacteria</taxon>
        <taxon>Hyphomicrobiales</taxon>
        <taxon>Beijerinckiaceae</taxon>
        <taxon>Methylocapsa</taxon>
    </lineage>
</organism>
<feature type="transmembrane region" description="Helical" evidence="6">
    <location>
        <begin position="312"/>
        <end position="334"/>
    </location>
</feature>
<protein>
    <submittedName>
        <fullName evidence="8">MFS transporter</fullName>
    </submittedName>
</protein>
<dbReference type="CDD" id="cd17370">
    <property type="entry name" value="MFS_MJ1317_like"/>
    <property type="match status" value="1"/>
</dbReference>
<dbReference type="InterPro" id="IPR036259">
    <property type="entry name" value="MFS_trans_sf"/>
</dbReference>
<dbReference type="SUPFAM" id="SSF103473">
    <property type="entry name" value="MFS general substrate transporter"/>
    <property type="match status" value="1"/>
</dbReference>
<feature type="transmembrane region" description="Helical" evidence="6">
    <location>
        <begin position="88"/>
        <end position="109"/>
    </location>
</feature>
<proteinExistence type="predicted"/>
<dbReference type="EMBL" id="CP136862">
    <property type="protein sequence ID" value="WOJ90695.1"/>
    <property type="molecule type" value="Genomic_DNA"/>
</dbReference>
<keyword evidence="4 6" id="KW-1133">Transmembrane helix</keyword>
<dbReference type="InterPro" id="IPR020846">
    <property type="entry name" value="MFS_dom"/>
</dbReference>
<feature type="transmembrane region" description="Helical" evidence="6">
    <location>
        <begin position="346"/>
        <end position="369"/>
    </location>
</feature>
<dbReference type="Pfam" id="PF07690">
    <property type="entry name" value="MFS_1"/>
    <property type="match status" value="1"/>
</dbReference>
<evidence type="ECO:0000256" key="4">
    <source>
        <dbReference type="ARBA" id="ARBA00022989"/>
    </source>
</evidence>
<dbReference type="PANTHER" id="PTHR42688">
    <property type="entry name" value="CONSERVED PROTEIN"/>
    <property type="match status" value="1"/>
</dbReference>
<dbReference type="InterPro" id="IPR005829">
    <property type="entry name" value="Sugar_transporter_CS"/>
</dbReference>
<reference evidence="8 9" key="1">
    <citation type="submission" date="2023-10" db="EMBL/GenBank/DDBJ databases">
        <title>Novel methanotroph of the genus Methylocapsa from a subarctic wetland.</title>
        <authorList>
            <person name="Belova S.E."/>
            <person name="Oshkin I.Y."/>
            <person name="Miroshnikov K."/>
            <person name="Dedysh S.N."/>
        </authorList>
    </citation>
    <scope>NUCLEOTIDE SEQUENCE [LARGE SCALE GENOMIC DNA]</scope>
    <source>
        <strain evidence="8 9">RX1</strain>
    </source>
</reference>
<feature type="transmembrane region" description="Helical" evidence="6">
    <location>
        <begin position="21"/>
        <end position="39"/>
    </location>
</feature>
<evidence type="ECO:0000256" key="1">
    <source>
        <dbReference type="ARBA" id="ARBA00004651"/>
    </source>
</evidence>
<feature type="transmembrane region" description="Helical" evidence="6">
    <location>
        <begin position="375"/>
        <end position="394"/>
    </location>
</feature>
<keyword evidence="9" id="KW-1185">Reference proteome</keyword>
<feature type="transmembrane region" description="Helical" evidence="6">
    <location>
        <begin position="45"/>
        <end position="67"/>
    </location>
</feature>
<dbReference type="Proteomes" id="UP001626536">
    <property type="component" value="Chromosome"/>
</dbReference>
<keyword evidence="3 6" id="KW-0812">Transmembrane</keyword>
<feature type="transmembrane region" description="Helical" evidence="6">
    <location>
        <begin position="285"/>
        <end position="306"/>
    </location>
</feature>
<accession>A0ABZ0HV48</accession>
<comment type="subcellular location">
    <subcellularLocation>
        <location evidence="1">Cell membrane</location>
        <topology evidence="1">Multi-pass membrane protein</topology>
    </subcellularLocation>
</comment>
<sequence length="404" mass="42589">MENNQANPFAAAAPDIPRRSAIWFVILLGLVSLFADATYESARSIVGPYLAVLGASGAVVGVAAGAGELVGYGVRLFSGALTDRSRRYWSITIIGYAVNLAAVPLLALAGNWPIAVGLMIAERTGKAIRTPARDAMLSHATHATGRGWGFGLHEAMDQLGAMAGPLALTVVVGSEQGYRTGFALLAIPATLCLLVLAAARFLYPNPLALEVTKTEIAAAKFPRVYWIYLVAAGLIAFGYVDFPLIAYHFEKADVVPDVYIPVFYSVAMASAAVSALVFGRLFDRIGLWANLMATILGSLFALPVFYGGFAFALLGMILWGVGMGAQESILRAFVAEIVAPERRGRAYGLFGAVYGVAWFAGSALMGVLYDHALSALIVVSAASQLAAALVILTIRTKGGVTLRH</sequence>
<name>A0ABZ0HV48_9HYPH</name>
<evidence type="ECO:0000313" key="9">
    <source>
        <dbReference type="Proteomes" id="UP001626536"/>
    </source>
</evidence>
<evidence type="ECO:0000256" key="2">
    <source>
        <dbReference type="ARBA" id="ARBA00022475"/>
    </source>
</evidence>
<dbReference type="PANTHER" id="PTHR42688:SF1">
    <property type="entry name" value="BLR5212 PROTEIN"/>
    <property type="match status" value="1"/>
</dbReference>
<evidence type="ECO:0000256" key="6">
    <source>
        <dbReference type="SAM" id="Phobius"/>
    </source>
</evidence>
<evidence type="ECO:0000313" key="8">
    <source>
        <dbReference type="EMBL" id="WOJ90695.1"/>
    </source>
</evidence>
<feature type="transmembrane region" description="Helical" evidence="6">
    <location>
        <begin position="258"/>
        <end position="278"/>
    </location>
</feature>
<feature type="transmembrane region" description="Helical" evidence="6">
    <location>
        <begin position="182"/>
        <end position="203"/>
    </location>
</feature>
<keyword evidence="2" id="KW-1003">Cell membrane</keyword>
<evidence type="ECO:0000256" key="5">
    <source>
        <dbReference type="ARBA" id="ARBA00023136"/>
    </source>
</evidence>
<keyword evidence="5 6" id="KW-0472">Membrane</keyword>
<dbReference type="PROSITE" id="PS50850">
    <property type="entry name" value="MFS"/>
    <property type="match status" value="1"/>
</dbReference>
<dbReference type="InterPro" id="IPR052425">
    <property type="entry name" value="Uncharacterized_MFS-type"/>
</dbReference>
<gene>
    <name evidence="8" type="ORF">RZS28_05225</name>
</gene>
<feature type="domain" description="Major facilitator superfamily (MFS) profile" evidence="7">
    <location>
        <begin position="22"/>
        <end position="398"/>
    </location>
</feature>
<dbReference type="RefSeq" id="WP_407340280.1">
    <property type="nucleotide sequence ID" value="NZ_CP136862.1"/>
</dbReference>
<evidence type="ECO:0000259" key="7">
    <source>
        <dbReference type="PROSITE" id="PS50850"/>
    </source>
</evidence>
<dbReference type="PROSITE" id="PS00217">
    <property type="entry name" value="SUGAR_TRANSPORT_2"/>
    <property type="match status" value="1"/>
</dbReference>
<feature type="transmembrane region" description="Helical" evidence="6">
    <location>
        <begin position="224"/>
        <end position="246"/>
    </location>
</feature>